<dbReference type="PANTHER" id="PTHR30157">
    <property type="entry name" value="FERRIC REDUCTASE, NADPH-DEPENDENT"/>
    <property type="match status" value="1"/>
</dbReference>
<organism evidence="3 4">
    <name type="scientific">Seohaeicola nanhaiensis</name>
    <dbReference type="NCBI Taxonomy" id="1387282"/>
    <lineage>
        <taxon>Bacteria</taxon>
        <taxon>Pseudomonadati</taxon>
        <taxon>Pseudomonadota</taxon>
        <taxon>Alphaproteobacteria</taxon>
        <taxon>Rhodobacterales</taxon>
        <taxon>Roseobacteraceae</taxon>
        <taxon>Seohaeicola</taxon>
    </lineage>
</organism>
<keyword evidence="4" id="KW-1185">Reference proteome</keyword>
<proteinExistence type="inferred from homology"/>
<dbReference type="InterPro" id="IPR007037">
    <property type="entry name" value="SIP_rossman_dom"/>
</dbReference>
<dbReference type="PANTHER" id="PTHR30157:SF0">
    <property type="entry name" value="NADPH-DEPENDENT FERRIC-CHELATE REDUCTASE"/>
    <property type="match status" value="1"/>
</dbReference>
<dbReference type="Gene3D" id="2.40.30.10">
    <property type="entry name" value="Translation factors"/>
    <property type="match status" value="1"/>
</dbReference>
<dbReference type="RefSeq" id="WP_380715082.1">
    <property type="nucleotide sequence ID" value="NZ_JBHSGI010000002.1"/>
</dbReference>
<dbReference type="SUPFAM" id="SSF63380">
    <property type="entry name" value="Riboflavin synthase domain-like"/>
    <property type="match status" value="1"/>
</dbReference>
<gene>
    <name evidence="3" type="ORF">ACFO5X_01110</name>
</gene>
<dbReference type="Gene3D" id="3.40.50.80">
    <property type="entry name" value="Nucleotide-binding domain of ferredoxin-NADP reductase (FNR) module"/>
    <property type="match status" value="1"/>
</dbReference>
<dbReference type="InterPro" id="IPR017927">
    <property type="entry name" value="FAD-bd_FR_type"/>
</dbReference>
<dbReference type="EMBL" id="JBHSGI010000002">
    <property type="protein sequence ID" value="MFC4667138.1"/>
    <property type="molecule type" value="Genomic_DNA"/>
</dbReference>
<evidence type="ECO:0000259" key="2">
    <source>
        <dbReference type="PROSITE" id="PS51384"/>
    </source>
</evidence>
<dbReference type="InterPro" id="IPR039374">
    <property type="entry name" value="SIP_fam"/>
</dbReference>
<dbReference type="InterPro" id="IPR013113">
    <property type="entry name" value="SIP_FAD-bd"/>
</dbReference>
<name>A0ABV9KAW7_9RHOB</name>
<dbReference type="InterPro" id="IPR039261">
    <property type="entry name" value="FNR_nucleotide-bd"/>
</dbReference>
<dbReference type="Pfam" id="PF08021">
    <property type="entry name" value="FAD_binding_9"/>
    <property type="match status" value="1"/>
</dbReference>
<evidence type="ECO:0000313" key="3">
    <source>
        <dbReference type="EMBL" id="MFC4667138.1"/>
    </source>
</evidence>
<feature type="domain" description="FAD-binding FR-type" evidence="2">
    <location>
        <begin position="100"/>
        <end position="229"/>
    </location>
</feature>
<evidence type="ECO:0000256" key="1">
    <source>
        <dbReference type="ARBA" id="ARBA00035644"/>
    </source>
</evidence>
<protein>
    <submittedName>
        <fullName evidence="3">SIP domain-containing protein</fullName>
    </submittedName>
</protein>
<evidence type="ECO:0000313" key="4">
    <source>
        <dbReference type="Proteomes" id="UP001595973"/>
    </source>
</evidence>
<comment type="caution">
    <text evidence="3">The sequence shown here is derived from an EMBL/GenBank/DDBJ whole genome shotgun (WGS) entry which is preliminary data.</text>
</comment>
<reference evidence="4" key="1">
    <citation type="journal article" date="2019" name="Int. J. Syst. Evol. Microbiol.">
        <title>The Global Catalogue of Microorganisms (GCM) 10K type strain sequencing project: providing services to taxonomists for standard genome sequencing and annotation.</title>
        <authorList>
            <consortium name="The Broad Institute Genomics Platform"/>
            <consortium name="The Broad Institute Genome Sequencing Center for Infectious Disease"/>
            <person name="Wu L."/>
            <person name="Ma J."/>
        </authorList>
    </citation>
    <scope>NUCLEOTIDE SEQUENCE [LARGE SCALE GENOMIC DNA]</scope>
    <source>
        <strain evidence="4">CGMCC 4.7283</strain>
    </source>
</reference>
<dbReference type="Proteomes" id="UP001595973">
    <property type="component" value="Unassembled WGS sequence"/>
</dbReference>
<dbReference type="PROSITE" id="PS51384">
    <property type="entry name" value="FAD_FR"/>
    <property type="match status" value="1"/>
</dbReference>
<comment type="similarity">
    <text evidence="1">Belongs to the SIP oxidoreductase family.</text>
</comment>
<accession>A0ABV9KAW7</accession>
<sequence length="349" mass="38554">MQMIHAQIHDVTPAEVLPTFTEFAEILEIDLERDDDGLALSVSGGRIGMRAAPGGLALRLEADTDRRLYLLQQMVMNRLDRLTPVPRLDWERVDAGALPPNLSIATVEDMRRISPNFTRVRVSFEDVARYAEDGLHFRLLISALPPDRARGGSVVQWPHIDARGRTRWPEGDAALHRPVYTVRDVDPAAGWMDFDVFLHDGGRVSAWTERARPGDRIGLMGPTTLKRDMPGWVALCGDETALPAIALYLRSLPEGTHGHALISCADPADRQALIVPPGVTLDWIDGTPGALVAALKALPLPPDNRFVYFGAERSDADEARKWLREVNGLSRAEANVTAFWSHGDEETIS</sequence>
<dbReference type="Gene3D" id="3.30.310.50">
    <property type="entry name" value="Alpha-D-phosphohexomutase, C-terminal domain"/>
    <property type="match status" value="1"/>
</dbReference>
<dbReference type="InterPro" id="IPR017938">
    <property type="entry name" value="Riboflavin_synthase-like_b-brl"/>
</dbReference>
<dbReference type="CDD" id="cd06193">
    <property type="entry name" value="siderophore_interacting"/>
    <property type="match status" value="1"/>
</dbReference>
<dbReference type="Pfam" id="PF04954">
    <property type="entry name" value="SIP"/>
    <property type="match status" value="1"/>
</dbReference>